<reference evidence="1" key="2">
    <citation type="submission" date="2020-09" db="EMBL/GenBank/DDBJ databases">
        <authorList>
            <person name="Sun Q."/>
            <person name="Zhou Y."/>
        </authorList>
    </citation>
    <scope>NUCLEOTIDE SEQUENCE</scope>
    <source>
        <strain evidence="1">CGMCC 4.5737</strain>
    </source>
</reference>
<dbReference type="Proteomes" id="UP000637578">
    <property type="component" value="Unassembled WGS sequence"/>
</dbReference>
<evidence type="ECO:0008006" key="3">
    <source>
        <dbReference type="Google" id="ProtNLM"/>
    </source>
</evidence>
<protein>
    <recommendedName>
        <fullName evidence="3">Aminoglycoside phosphotransferase</fullName>
    </recommendedName>
</protein>
<reference evidence="1" key="1">
    <citation type="journal article" date="2014" name="Int. J. Syst. Evol. Microbiol.">
        <title>Complete genome sequence of Corynebacterium casei LMG S-19264T (=DSM 44701T), isolated from a smear-ripened cheese.</title>
        <authorList>
            <consortium name="US DOE Joint Genome Institute (JGI-PGF)"/>
            <person name="Walter F."/>
            <person name="Albersmeier A."/>
            <person name="Kalinowski J."/>
            <person name="Ruckert C."/>
        </authorList>
    </citation>
    <scope>NUCLEOTIDE SEQUENCE</scope>
    <source>
        <strain evidence="1">CGMCC 4.5737</strain>
    </source>
</reference>
<organism evidence="1 2">
    <name type="scientific">Longimycelium tulufanense</name>
    <dbReference type="NCBI Taxonomy" id="907463"/>
    <lineage>
        <taxon>Bacteria</taxon>
        <taxon>Bacillati</taxon>
        <taxon>Actinomycetota</taxon>
        <taxon>Actinomycetes</taxon>
        <taxon>Pseudonocardiales</taxon>
        <taxon>Pseudonocardiaceae</taxon>
        <taxon>Longimycelium</taxon>
    </lineage>
</organism>
<gene>
    <name evidence="1" type="ORF">GCM10012275_39810</name>
</gene>
<name>A0A8J3CGX7_9PSEU</name>
<comment type="caution">
    <text evidence="1">The sequence shown here is derived from an EMBL/GenBank/DDBJ whole genome shotgun (WGS) entry which is preliminary data.</text>
</comment>
<evidence type="ECO:0000313" key="2">
    <source>
        <dbReference type="Proteomes" id="UP000637578"/>
    </source>
</evidence>
<accession>A0A8J3CGX7</accession>
<sequence>MIEPTSEADARFREWMRDNLTRAAQHFGLKITGKPRFGWLDRSISAPARRDDRTYWLRVVSEDPQWTHLDFWTGNRDANAITGVSKPYVLDVYEWAEWRQQRAEIMTRLSGRRCSPTDVLRTSITLPEHWWTELHRTISVISATPTHRVNADQDKVTQRIRERFGGQVDPAVDRWDTVHGDLHWANLMRPEFGLLDWELWGRGPAGTDAATLLCYSLLIPDVAERVRTLFADVLASPTGRIAQLYVVARLLRRIDGGDFPDLAKPLAQHARSLLGR</sequence>
<dbReference type="EMBL" id="BMMK01000019">
    <property type="protein sequence ID" value="GGM65295.1"/>
    <property type="molecule type" value="Genomic_DNA"/>
</dbReference>
<keyword evidence="2" id="KW-1185">Reference proteome</keyword>
<dbReference type="InterPro" id="IPR011009">
    <property type="entry name" value="Kinase-like_dom_sf"/>
</dbReference>
<evidence type="ECO:0000313" key="1">
    <source>
        <dbReference type="EMBL" id="GGM65295.1"/>
    </source>
</evidence>
<dbReference type="AlphaFoldDB" id="A0A8J3CGX7"/>
<proteinExistence type="predicted"/>
<dbReference type="RefSeq" id="WP_189059853.1">
    <property type="nucleotide sequence ID" value="NZ_BMMK01000019.1"/>
</dbReference>
<dbReference type="Gene3D" id="3.90.1200.10">
    <property type="match status" value="1"/>
</dbReference>
<dbReference type="SUPFAM" id="SSF56112">
    <property type="entry name" value="Protein kinase-like (PK-like)"/>
    <property type="match status" value="1"/>
</dbReference>